<comment type="similarity">
    <text evidence="3">Belongs to the WD repeat MDV1/CAF4 family.</text>
</comment>
<keyword evidence="8" id="KW-1185">Reference proteome</keyword>
<dbReference type="PROSITE" id="PS00678">
    <property type="entry name" value="WD_REPEATS_1"/>
    <property type="match status" value="1"/>
</dbReference>
<name>A0A9P7YG15_9HELO</name>
<dbReference type="PANTHER" id="PTHR22847:SF637">
    <property type="entry name" value="WD REPEAT DOMAIN 5B"/>
    <property type="match status" value="1"/>
</dbReference>
<dbReference type="SMART" id="SM00320">
    <property type="entry name" value="WD40"/>
    <property type="match status" value="4"/>
</dbReference>
<dbReference type="InterPro" id="IPR001680">
    <property type="entry name" value="WD40_rpt"/>
</dbReference>
<dbReference type="InterPro" id="IPR020472">
    <property type="entry name" value="WD40_PAC1"/>
</dbReference>
<dbReference type="Gene3D" id="2.130.10.10">
    <property type="entry name" value="YVTN repeat-like/Quinoprotein amine dehydrogenase"/>
    <property type="match status" value="1"/>
</dbReference>
<dbReference type="Pfam" id="PF00400">
    <property type="entry name" value="WD40"/>
    <property type="match status" value="4"/>
</dbReference>
<reference evidence="7" key="1">
    <citation type="journal article" date="2021" name="IMA Fungus">
        <title>Genomic characterization of three marine fungi, including Emericellopsis atlantica sp. nov. with signatures of a generalist lifestyle and marine biomass degradation.</title>
        <authorList>
            <person name="Hagestad O.C."/>
            <person name="Hou L."/>
            <person name="Andersen J.H."/>
            <person name="Hansen E.H."/>
            <person name="Altermark B."/>
            <person name="Li C."/>
            <person name="Kuhnert E."/>
            <person name="Cox R.J."/>
            <person name="Crous P.W."/>
            <person name="Spatafora J.W."/>
            <person name="Lail K."/>
            <person name="Amirebrahimi M."/>
            <person name="Lipzen A."/>
            <person name="Pangilinan J."/>
            <person name="Andreopoulos W."/>
            <person name="Hayes R.D."/>
            <person name="Ng V."/>
            <person name="Grigoriev I.V."/>
            <person name="Jackson S.A."/>
            <person name="Sutton T.D.S."/>
            <person name="Dobson A.D.W."/>
            <person name="Rama T."/>
        </authorList>
    </citation>
    <scope>NUCLEOTIDE SEQUENCE</scope>
    <source>
        <strain evidence="7">TRa018bII</strain>
    </source>
</reference>
<organism evidence="7 8">
    <name type="scientific">Amylocarpus encephaloides</name>
    <dbReference type="NCBI Taxonomy" id="45428"/>
    <lineage>
        <taxon>Eukaryota</taxon>
        <taxon>Fungi</taxon>
        <taxon>Dikarya</taxon>
        <taxon>Ascomycota</taxon>
        <taxon>Pezizomycotina</taxon>
        <taxon>Leotiomycetes</taxon>
        <taxon>Helotiales</taxon>
        <taxon>Helotiales incertae sedis</taxon>
        <taxon>Amylocarpus</taxon>
    </lineage>
</organism>
<evidence type="ECO:0000256" key="1">
    <source>
        <dbReference type="ARBA" id="ARBA00022574"/>
    </source>
</evidence>
<dbReference type="GO" id="GO:0005634">
    <property type="term" value="C:nucleus"/>
    <property type="evidence" value="ECO:0007669"/>
    <property type="project" value="TreeGrafter"/>
</dbReference>
<dbReference type="InterPro" id="IPR015943">
    <property type="entry name" value="WD40/YVTN_repeat-like_dom_sf"/>
</dbReference>
<dbReference type="InterPro" id="IPR036322">
    <property type="entry name" value="WD40_repeat_dom_sf"/>
</dbReference>
<evidence type="ECO:0000313" key="7">
    <source>
        <dbReference type="EMBL" id="KAG9232956.1"/>
    </source>
</evidence>
<feature type="repeat" description="WD" evidence="6">
    <location>
        <begin position="339"/>
        <end position="380"/>
    </location>
</feature>
<feature type="repeat" description="WD" evidence="6">
    <location>
        <begin position="381"/>
        <end position="422"/>
    </location>
</feature>
<dbReference type="InterPro" id="IPR019775">
    <property type="entry name" value="WD40_repeat_CS"/>
</dbReference>
<dbReference type="PRINTS" id="PR00320">
    <property type="entry name" value="GPROTEINBRPT"/>
</dbReference>
<dbReference type="SUPFAM" id="SSF50978">
    <property type="entry name" value="WD40 repeat-like"/>
    <property type="match status" value="1"/>
</dbReference>
<dbReference type="PROSITE" id="PS50082">
    <property type="entry name" value="WD_REPEATS_2"/>
    <property type="match status" value="3"/>
</dbReference>
<proteinExistence type="inferred from homology"/>
<dbReference type="GO" id="GO:1990234">
    <property type="term" value="C:transferase complex"/>
    <property type="evidence" value="ECO:0007669"/>
    <property type="project" value="UniProtKB-ARBA"/>
</dbReference>
<dbReference type="Proteomes" id="UP000824998">
    <property type="component" value="Unassembled WGS sequence"/>
</dbReference>
<feature type="repeat" description="WD" evidence="6">
    <location>
        <begin position="297"/>
        <end position="338"/>
    </location>
</feature>
<sequence>MLISGILDELSPSTKLRDKEATTLLSYFFSALRGLIYLLIDQRPLLISHALFEDINAWVVLSEIFTSIFQLLDLISRSASTSTRVKWITRLRLDYTQTRLSLKLNEEHVSRAVQVFIDFKKTVALVLKELKPDLEPLYNRMLCQFYRLVLSTITLAYRPLQLLELGISVKDFLLDRAFDRVFPSRKAGVIYTMFLRLLEVMFLIETVEPPLPDPLTIARYSYLKALSLMKRLPDGIVMIIKLENLIKFNKSPIRHAFIHDTRRFIVFNRSIIKQAPLQAYCSALVFTPEKSIIQRKPRGHFSKVSSVAFSPDGTQVVSGSHDKTVRLWDAATGALQQTLEGHFSGVRSVAFSPDGTQVVSGSHDQTVRLWDAVTGALQQTLEGHSDWVRSVAFSPDGTQVVSGSYDQMVRLWDAVTGALQQTLEGHSDWVSSVAFSPDGKHIPTLHVSGEWLVEGTARYLWLPTNYRPTCEAIWGRIVVLGHSSGRLSFLQIQPGLHLSI</sequence>
<comment type="caution">
    <text evidence="7">The sequence shown here is derived from an EMBL/GenBank/DDBJ whole genome shotgun (WGS) entry which is preliminary data.</text>
</comment>
<gene>
    <name evidence="7" type="ORF">BJ875DRAFT_513299</name>
</gene>
<protein>
    <recommendedName>
        <fullName evidence="4">Mitochondrial division protein 1</fullName>
    </recommendedName>
</protein>
<dbReference type="EMBL" id="MU251522">
    <property type="protein sequence ID" value="KAG9232956.1"/>
    <property type="molecule type" value="Genomic_DNA"/>
</dbReference>
<evidence type="ECO:0000256" key="6">
    <source>
        <dbReference type="PROSITE-ProRule" id="PRU00221"/>
    </source>
</evidence>
<evidence type="ECO:0000256" key="3">
    <source>
        <dbReference type="ARBA" id="ARBA00038415"/>
    </source>
</evidence>
<dbReference type="AlphaFoldDB" id="A0A9P7YG15"/>
<dbReference type="PROSITE" id="PS50294">
    <property type="entry name" value="WD_REPEATS_REGION"/>
    <property type="match status" value="3"/>
</dbReference>
<comment type="function">
    <text evidence="5">Involved in mitochondrial fission. Acts as an adapter protein required to form mitochondrial fission complexes. Formation of these complexes is required to promote constriction and fission of the mitochondrial compartment at a late step in mitochondrial division.</text>
</comment>
<evidence type="ECO:0000256" key="5">
    <source>
        <dbReference type="ARBA" id="ARBA00043913"/>
    </source>
</evidence>
<evidence type="ECO:0000256" key="2">
    <source>
        <dbReference type="ARBA" id="ARBA00022737"/>
    </source>
</evidence>
<accession>A0A9P7YG15</accession>
<dbReference type="CDD" id="cd00200">
    <property type="entry name" value="WD40"/>
    <property type="match status" value="1"/>
</dbReference>
<dbReference type="OrthoDB" id="3783534at2759"/>
<dbReference type="PANTHER" id="PTHR22847">
    <property type="entry name" value="WD40 REPEAT PROTEIN"/>
    <property type="match status" value="1"/>
</dbReference>
<evidence type="ECO:0000313" key="8">
    <source>
        <dbReference type="Proteomes" id="UP000824998"/>
    </source>
</evidence>
<evidence type="ECO:0000256" key="4">
    <source>
        <dbReference type="ARBA" id="ARBA00039789"/>
    </source>
</evidence>
<keyword evidence="1 6" id="KW-0853">WD repeat</keyword>
<keyword evidence="2" id="KW-0677">Repeat</keyword>